<gene>
    <name evidence="1" type="ORF">POCULU_LOCUS8002</name>
</gene>
<reference evidence="1" key="1">
    <citation type="submission" date="2021-06" db="EMBL/GenBank/DDBJ databases">
        <authorList>
            <person name="Kallberg Y."/>
            <person name="Tangrot J."/>
            <person name="Rosling A."/>
        </authorList>
    </citation>
    <scope>NUCLEOTIDE SEQUENCE</scope>
    <source>
        <strain evidence="1">IA702</strain>
    </source>
</reference>
<feature type="non-terminal residue" evidence="1">
    <location>
        <position position="1"/>
    </location>
</feature>
<accession>A0A9N9CTF3</accession>
<evidence type="ECO:0000313" key="2">
    <source>
        <dbReference type="Proteomes" id="UP000789572"/>
    </source>
</evidence>
<evidence type="ECO:0000313" key="1">
    <source>
        <dbReference type="EMBL" id="CAG8612158.1"/>
    </source>
</evidence>
<proteinExistence type="predicted"/>
<dbReference type="Proteomes" id="UP000789572">
    <property type="component" value="Unassembled WGS sequence"/>
</dbReference>
<comment type="caution">
    <text evidence="1">The sequence shown here is derived from an EMBL/GenBank/DDBJ whole genome shotgun (WGS) entry which is preliminary data.</text>
</comment>
<dbReference type="EMBL" id="CAJVPJ010002064">
    <property type="protein sequence ID" value="CAG8612158.1"/>
    <property type="molecule type" value="Genomic_DNA"/>
</dbReference>
<dbReference type="AlphaFoldDB" id="A0A9N9CTF3"/>
<name>A0A9N9CTF3_9GLOM</name>
<keyword evidence="2" id="KW-1185">Reference proteome</keyword>
<protein>
    <submittedName>
        <fullName evidence="1">6901_t:CDS:1</fullName>
    </submittedName>
</protein>
<sequence>AKADDGASIRKSDKGTLKRHVRRTATLAEAASFLRVYHNNGDDTSLDNYKKVLPQIPTNILHGIISTLYEKRRADGFNNFVDSIQTYESLDYTHFGIIITNIALLRAIS</sequence>
<organism evidence="1 2">
    <name type="scientific">Paraglomus occultum</name>
    <dbReference type="NCBI Taxonomy" id="144539"/>
    <lineage>
        <taxon>Eukaryota</taxon>
        <taxon>Fungi</taxon>
        <taxon>Fungi incertae sedis</taxon>
        <taxon>Mucoromycota</taxon>
        <taxon>Glomeromycotina</taxon>
        <taxon>Glomeromycetes</taxon>
        <taxon>Paraglomerales</taxon>
        <taxon>Paraglomeraceae</taxon>
        <taxon>Paraglomus</taxon>
    </lineage>
</organism>